<dbReference type="EMBL" id="CP008887">
    <property type="protein sequence ID" value="AIU70368.1"/>
    <property type="molecule type" value="Genomic_DNA"/>
</dbReference>
<protein>
    <submittedName>
        <fullName evidence="1">Uncharacterized protein</fullName>
    </submittedName>
</protein>
<accession>A0A097QV77</accession>
<organism evidence="1 2">
    <name type="scientific">Thermococcus eurythermalis</name>
    <dbReference type="NCBI Taxonomy" id="1505907"/>
    <lineage>
        <taxon>Archaea</taxon>
        <taxon>Methanobacteriati</taxon>
        <taxon>Methanobacteriota</taxon>
        <taxon>Thermococci</taxon>
        <taxon>Thermococcales</taxon>
        <taxon>Thermococcaceae</taxon>
        <taxon>Thermococcus</taxon>
    </lineage>
</organism>
<evidence type="ECO:0000313" key="2">
    <source>
        <dbReference type="Proteomes" id="UP000029980"/>
    </source>
</evidence>
<sequence>MKRIFLVLGIVALIVLSIVGVALARDSYVLSALSGASQSGGTLITYKDYNWTFAPENPNVVYVAVWAPDPYRDYIEKALVEVIGKHSLTPVIVDDVQNYDLKGRFVLFYGPVVEENDGLIYNEISISGILYYSYAGDVESAVETINRGLAFSEAEIDKSAETLRKACIERLLELRIANQTCDVAYWWHLKGKVGKLAEGDPYEMVASEIASQLDQFLRIDSDEP</sequence>
<keyword evidence="2" id="KW-1185">Reference proteome</keyword>
<dbReference type="AlphaFoldDB" id="A0A097QV77"/>
<dbReference type="KEGG" id="teu:TEU_08515"/>
<proteinExistence type="predicted"/>
<dbReference type="STRING" id="1505907.TEU_08515"/>
<name>A0A097QV77_9EURY</name>
<evidence type="ECO:0000313" key="1">
    <source>
        <dbReference type="EMBL" id="AIU70368.1"/>
    </source>
</evidence>
<dbReference type="HOGENOM" id="CLU_1243085_0_0_2"/>
<dbReference type="Proteomes" id="UP000029980">
    <property type="component" value="Chromosome"/>
</dbReference>
<gene>
    <name evidence="1" type="ORF">TEU_08515</name>
</gene>
<reference evidence="1 2" key="1">
    <citation type="journal article" date="2015" name="Int. J. Syst. Evol. Microbiol.">
        <title>Thermococcus eurythermalis sp. nov., a conditional piezophilic hyperthermophilic archaeon with a wide temperature range isolated from an oil-immersed chimney in the Guaymas Basin.</title>
        <authorList>
            <person name="Zhao W."/>
            <person name="Zeng X."/>
            <person name="Xiao X."/>
        </authorList>
    </citation>
    <scope>NUCLEOTIDE SEQUENCE [LARGE SCALE GENOMIC DNA]</scope>
    <source>
        <strain evidence="1 2">A501</strain>
    </source>
</reference>